<dbReference type="Gene3D" id="1.20.120.450">
    <property type="entry name" value="dinb family like domain"/>
    <property type="match status" value="1"/>
</dbReference>
<dbReference type="InterPro" id="IPR017517">
    <property type="entry name" value="Maleyloyr_isom"/>
</dbReference>
<keyword evidence="4" id="KW-1185">Reference proteome</keyword>
<dbReference type="Proteomes" id="UP001373496">
    <property type="component" value="Unassembled WGS sequence"/>
</dbReference>
<name>A0ABU8E950_9ACTN</name>
<dbReference type="SUPFAM" id="SSF109854">
    <property type="entry name" value="DinB/YfiT-like putative metalloenzymes"/>
    <property type="match status" value="1"/>
</dbReference>
<dbReference type="NCBIfam" id="TIGR03083">
    <property type="entry name" value="maleylpyruvate isomerase family mycothiol-dependent enzyme"/>
    <property type="match status" value="1"/>
</dbReference>
<dbReference type="InterPro" id="IPR017518">
    <property type="entry name" value="CHP03084"/>
</dbReference>
<dbReference type="RefSeq" id="WP_336392577.1">
    <property type="nucleotide sequence ID" value="NZ_JBAPLV010000020.1"/>
</dbReference>
<evidence type="ECO:0000313" key="4">
    <source>
        <dbReference type="Proteomes" id="UP001373496"/>
    </source>
</evidence>
<dbReference type="InterPro" id="IPR024344">
    <property type="entry name" value="MDMPI_metal-binding"/>
</dbReference>
<reference evidence="3 4" key="1">
    <citation type="submission" date="2024-03" db="EMBL/GenBank/DDBJ databases">
        <title>Draft genome sequence of Klenkia terrae.</title>
        <authorList>
            <person name="Duangmal K."/>
            <person name="Chantavorakit T."/>
        </authorList>
    </citation>
    <scope>NUCLEOTIDE SEQUENCE [LARGE SCALE GENOMIC DNA]</scope>
    <source>
        <strain evidence="3 4">JCM 17786</strain>
    </source>
</reference>
<dbReference type="InterPro" id="IPR013917">
    <property type="entry name" value="tRNA_wybutosine-synth"/>
</dbReference>
<feature type="domain" description="tRNA wybutosine-synthesis" evidence="1">
    <location>
        <begin position="179"/>
        <end position="225"/>
    </location>
</feature>
<feature type="domain" description="Mycothiol-dependent maleylpyruvate isomerase metal-binding" evidence="2">
    <location>
        <begin position="11"/>
        <end position="141"/>
    </location>
</feature>
<evidence type="ECO:0000259" key="1">
    <source>
        <dbReference type="Pfam" id="PF08608"/>
    </source>
</evidence>
<dbReference type="NCBIfam" id="TIGR03084">
    <property type="entry name" value="TIGR03084 family metal-binding protein"/>
    <property type="match status" value="1"/>
</dbReference>
<dbReference type="Pfam" id="PF08608">
    <property type="entry name" value="Wyosine_form"/>
    <property type="match status" value="1"/>
</dbReference>
<gene>
    <name evidence="3" type="ORF">UXQ13_16950</name>
</gene>
<dbReference type="Pfam" id="PF11716">
    <property type="entry name" value="MDMPI_N"/>
    <property type="match status" value="1"/>
</dbReference>
<protein>
    <submittedName>
        <fullName evidence="3">TIGR03084 family metal-binding protein</fullName>
    </submittedName>
</protein>
<accession>A0ABU8E950</accession>
<sequence length="255" mass="26229">MSLLQGLLADLDAESRALDDVVAGLDDTGWATPTPAAGWTVAHQVAHLAWTDDVAALAATDPTAFRALPDTDGLVDAEAAAGAAVPPAELLERWRTGRAALAAALAAVPAGQKLPWYGPPMSAASMATARLMETWAHGVDVTDALGLPVSATDRLRAVAHLGVVTRGFAHAQHGLPAPTEDVRVELVAPSGAVWSWGEESAADRVTGPALDFCLRVTQRRPLAALDLATTGEAAARWMAVAQAFAGEPGAGSEAR</sequence>
<evidence type="ECO:0000259" key="2">
    <source>
        <dbReference type="Pfam" id="PF11716"/>
    </source>
</evidence>
<dbReference type="InterPro" id="IPR034660">
    <property type="entry name" value="DinB/YfiT-like"/>
</dbReference>
<evidence type="ECO:0000313" key="3">
    <source>
        <dbReference type="EMBL" id="MEI4280162.1"/>
    </source>
</evidence>
<organism evidence="3 4">
    <name type="scientific">Klenkia terrae</name>
    <dbReference type="NCBI Taxonomy" id="1052259"/>
    <lineage>
        <taxon>Bacteria</taxon>
        <taxon>Bacillati</taxon>
        <taxon>Actinomycetota</taxon>
        <taxon>Actinomycetes</taxon>
        <taxon>Geodermatophilales</taxon>
        <taxon>Geodermatophilaceae</taxon>
        <taxon>Klenkia</taxon>
    </lineage>
</organism>
<comment type="caution">
    <text evidence="3">The sequence shown here is derived from an EMBL/GenBank/DDBJ whole genome shotgun (WGS) entry which is preliminary data.</text>
</comment>
<proteinExistence type="predicted"/>
<dbReference type="EMBL" id="JBAPLV010000020">
    <property type="protein sequence ID" value="MEI4280162.1"/>
    <property type="molecule type" value="Genomic_DNA"/>
</dbReference>